<accession>A0A444ZED5</accession>
<evidence type="ECO:0000313" key="2">
    <source>
        <dbReference type="EMBL" id="RYR12537.1"/>
    </source>
</evidence>
<dbReference type="STRING" id="3818.A0A444ZED5"/>
<proteinExistence type="predicted"/>
<name>A0A444ZED5_ARAHY</name>
<reference evidence="2 3" key="1">
    <citation type="submission" date="2019-01" db="EMBL/GenBank/DDBJ databases">
        <title>Sequencing of cultivated peanut Arachis hypogaea provides insights into genome evolution and oil improvement.</title>
        <authorList>
            <person name="Chen X."/>
        </authorList>
    </citation>
    <scope>NUCLEOTIDE SEQUENCE [LARGE SCALE GENOMIC DNA]</scope>
    <source>
        <strain evidence="3">cv. Fuhuasheng</strain>
        <tissue evidence="2">Leaves</tissue>
    </source>
</reference>
<dbReference type="AlphaFoldDB" id="A0A444ZED5"/>
<keyword evidence="3" id="KW-1185">Reference proteome</keyword>
<sequence>MLKQHMELSMFVRRTIENNEEAGIRLSKIYQSLVAAVGGHRELSFIEKDVRNYIIREVRNVSEQDDAKEFGKYLLRMKEKNQNFYFEPNLEVDHSIKNTFWVDARSRTAYEYFGDVVSFDMTYNTNRYNLIFGSFVGVNHHDQSILLGCALMKNEKIQSINWLFECWLCCMGGKAPKGILTEQCASMQKAIKKCMPTTIHRNWNDFLMKYGAGGNKLLSESEELTEILHQIFDNVMAEMQEYQTKSKCKCSLSHEDTTLNDLNLLDSRSMIQSSSSLYHAEDMNYPREDDRSFGVY</sequence>
<dbReference type="Pfam" id="PF10551">
    <property type="entry name" value="MULE"/>
    <property type="match status" value="1"/>
</dbReference>
<dbReference type="PANTHER" id="PTHR47718:SF13">
    <property type="entry name" value="OS09G0290500 PROTEIN"/>
    <property type="match status" value="1"/>
</dbReference>
<comment type="caution">
    <text evidence="2">The sequence shown here is derived from an EMBL/GenBank/DDBJ whole genome shotgun (WGS) entry which is preliminary data.</text>
</comment>
<evidence type="ECO:0000259" key="1">
    <source>
        <dbReference type="Pfam" id="PF10551"/>
    </source>
</evidence>
<dbReference type="PANTHER" id="PTHR47718">
    <property type="entry name" value="OS01G0519700 PROTEIN"/>
    <property type="match status" value="1"/>
</dbReference>
<dbReference type="EMBL" id="SDMP01000014">
    <property type="protein sequence ID" value="RYR12537.1"/>
    <property type="molecule type" value="Genomic_DNA"/>
</dbReference>
<gene>
    <name evidence="2" type="ORF">Ahy_B04g070041</name>
</gene>
<protein>
    <recommendedName>
        <fullName evidence="1">MULE transposase domain-containing protein</fullName>
    </recommendedName>
</protein>
<evidence type="ECO:0000313" key="3">
    <source>
        <dbReference type="Proteomes" id="UP000289738"/>
    </source>
</evidence>
<dbReference type="InterPro" id="IPR018289">
    <property type="entry name" value="MULE_transposase_dom"/>
</dbReference>
<organism evidence="2 3">
    <name type="scientific">Arachis hypogaea</name>
    <name type="common">Peanut</name>
    <dbReference type="NCBI Taxonomy" id="3818"/>
    <lineage>
        <taxon>Eukaryota</taxon>
        <taxon>Viridiplantae</taxon>
        <taxon>Streptophyta</taxon>
        <taxon>Embryophyta</taxon>
        <taxon>Tracheophyta</taxon>
        <taxon>Spermatophyta</taxon>
        <taxon>Magnoliopsida</taxon>
        <taxon>eudicotyledons</taxon>
        <taxon>Gunneridae</taxon>
        <taxon>Pentapetalae</taxon>
        <taxon>rosids</taxon>
        <taxon>fabids</taxon>
        <taxon>Fabales</taxon>
        <taxon>Fabaceae</taxon>
        <taxon>Papilionoideae</taxon>
        <taxon>50 kb inversion clade</taxon>
        <taxon>dalbergioids sensu lato</taxon>
        <taxon>Dalbergieae</taxon>
        <taxon>Pterocarpus clade</taxon>
        <taxon>Arachis</taxon>
    </lineage>
</organism>
<feature type="domain" description="MULE transposase" evidence="1">
    <location>
        <begin position="116"/>
        <end position="201"/>
    </location>
</feature>
<dbReference type="Proteomes" id="UP000289738">
    <property type="component" value="Chromosome B04"/>
</dbReference>